<dbReference type="VEuPathDB" id="FungiDB:F4678DRAFT_470798"/>
<evidence type="ECO:0000313" key="9">
    <source>
        <dbReference type="Proteomes" id="UP001148614"/>
    </source>
</evidence>
<dbReference type="GO" id="GO:0008270">
    <property type="term" value="F:zinc ion binding"/>
    <property type="evidence" value="ECO:0007669"/>
    <property type="project" value="InterPro"/>
</dbReference>
<dbReference type="Pfam" id="PF04082">
    <property type="entry name" value="Fungal_trans"/>
    <property type="match status" value="1"/>
</dbReference>
<comment type="caution">
    <text evidence="8">The sequence shown here is derived from an EMBL/GenBank/DDBJ whole genome shotgun (WGS) entry which is preliminary data.</text>
</comment>
<keyword evidence="3" id="KW-0805">Transcription regulation</keyword>
<evidence type="ECO:0000259" key="7">
    <source>
        <dbReference type="SMART" id="SM00906"/>
    </source>
</evidence>
<dbReference type="SMART" id="SM00906">
    <property type="entry name" value="Fungal_trans"/>
    <property type="match status" value="1"/>
</dbReference>
<dbReference type="EMBL" id="JANPWZ010002291">
    <property type="protein sequence ID" value="KAJ3560206.1"/>
    <property type="molecule type" value="Genomic_DNA"/>
</dbReference>
<evidence type="ECO:0000256" key="6">
    <source>
        <dbReference type="SAM" id="MobiDB-lite"/>
    </source>
</evidence>
<dbReference type="PANTHER" id="PTHR47338:SF4">
    <property type="entry name" value="ZN(II)2CYS6 TRANSCRIPTION FACTOR (EUROFUNG)"/>
    <property type="match status" value="1"/>
</dbReference>
<sequence>MLATLTRLLELHASSQQPAKNRSSVDSHQSLKDRFSPNPQGCATDEDEYISFAGLVPQPVILSLVDDFFRCSHNQPYSFFHEQSFRRRLSDGLIPNYLLFAVLATAVRFSSHPFFESQAHEAAITFANKSWKAIVSSCFARDEKATIMTIQTITLLAIFDFTAGQSRHGSAWIKIGISVRIAQDLRLMMDSSTDFSYVDQEERRRVFWSLYLLDRIVSCGRARPPAILEASCQLQLPCGEKEWREGRQQVTDTLDQLSDKMFLQKESHGPFALVIIMAYILSRAAQYMLQEYNARSRYPPWDPNSDFASICSDLLYIESSFDIGKPVEYLISEELNDAADIDYGSVNPMIFSRALFHLCHCLLNHPFLLRHRLDALDTRAPSSFLARAFDFGRGCAKRLTQLLSGAASSGPFIYAPFYGYCAVVAGSIQALYLDSTNESIRLEAVDCVQENLTILKKIGSFWINVSVMSETLSSFYTDSPRFGILKSPEPQITPLSQPDQEVMWSLVDYNTMSNAPKLRQAYNPDLPHIMDTSLQQWLDLFGSQELELDTSAEVCDQMNLSRPMVFLDEPSNGSISFIQPHAEGRSS</sequence>
<comment type="subcellular location">
    <subcellularLocation>
        <location evidence="1">Nucleus</location>
    </subcellularLocation>
</comment>
<feature type="region of interest" description="Disordered" evidence="6">
    <location>
        <begin position="14"/>
        <end position="40"/>
    </location>
</feature>
<organism evidence="8 9">
    <name type="scientific">Xylaria arbuscula</name>
    <dbReference type="NCBI Taxonomy" id="114810"/>
    <lineage>
        <taxon>Eukaryota</taxon>
        <taxon>Fungi</taxon>
        <taxon>Dikarya</taxon>
        <taxon>Ascomycota</taxon>
        <taxon>Pezizomycotina</taxon>
        <taxon>Sordariomycetes</taxon>
        <taxon>Xylariomycetidae</taxon>
        <taxon>Xylariales</taxon>
        <taxon>Xylariaceae</taxon>
        <taxon>Xylaria</taxon>
    </lineage>
</organism>
<feature type="domain" description="Xylanolytic transcriptional activator regulatory" evidence="7">
    <location>
        <begin position="171"/>
        <end position="243"/>
    </location>
</feature>
<keyword evidence="4" id="KW-0804">Transcription</keyword>
<dbReference type="CDD" id="cd12148">
    <property type="entry name" value="fungal_TF_MHR"/>
    <property type="match status" value="1"/>
</dbReference>
<accession>A0A9W8N6T6</accession>
<keyword evidence="9" id="KW-1185">Reference proteome</keyword>
<dbReference type="GO" id="GO:0003677">
    <property type="term" value="F:DNA binding"/>
    <property type="evidence" value="ECO:0007669"/>
    <property type="project" value="InterPro"/>
</dbReference>
<dbReference type="InterPro" id="IPR007219">
    <property type="entry name" value="XnlR_reg_dom"/>
</dbReference>
<evidence type="ECO:0000256" key="3">
    <source>
        <dbReference type="ARBA" id="ARBA00023015"/>
    </source>
</evidence>
<dbReference type="PANTHER" id="PTHR47338">
    <property type="entry name" value="ZN(II)2CYS6 TRANSCRIPTION FACTOR (EUROFUNG)-RELATED"/>
    <property type="match status" value="1"/>
</dbReference>
<proteinExistence type="predicted"/>
<protein>
    <recommendedName>
        <fullName evidence="7">Xylanolytic transcriptional activator regulatory domain-containing protein</fullName>
    </recommendedName>
</protein>
<feature type="compositionally biased region" description="Basic and acidic residues" evidence="6">
    <location>
        <begin position="23"/>
        <end position="35"/>
    </location>
</feature>
<reference evidence="8" key="1">
    <citation type="submission" date="2022-07" db="EMBL/GenBank/DDBJ databases">
        <title>Genome Sequence of Xylaria arbuscula.</title>
        <authorList>
            <person name="Buettner E."/>
        </authorList>
    </citation>
    <scope>NUCLEOTIDE SEQUENCE</scope>
    <source>
        <strain evidence="8">VT107</strain>
    </source>
</reference>
<gene>
    <name evidence="8" type="ORF">NPX13_g9383</name>
</gene>
<keyword evidence="2" id="KW-0479">Metal-binding</keyword>
<dbReference type="InterPro" id="IPR050815">
    <property type="entry name" value="TF_fung"/>
</dbReference>
<evidence type="ECO:0000256" key="4">
    <source>
        <dbReference type="ARBA" id="ARBA00023163"/>
    </source>
</evidence>
<dbReference type="GO" id="GO:0006351">
    <property type="term" value="P:DNA-templated transcription"/>
    <property type="evidence" value="ECO:0007669"/>
    <property type="project" value="InterPro"/>
</dbReference>
<keyword evidence="5" id="KW-0539">Nucleus</keyword>
<dbReference type="GO" id="GO:0000981">
    <property type="term" value="F:DNA-binding transcription factor activity, RNA polymerase II-specific"/>
    <property type="evidence" value="ECO:0007669"/>
    <property type="project" value="InterPro"/>
</dbReference>
<dbReference type="GO" id="GO:0005634">
    <property type="term" value="C:nucleus"/>
    <property type="evidence" value="ECO:0007669"/>
    <property type="project" value="UniProtKB-SubCell"/>
</dbReference>
<dbReference type="AlphaFoldDB" id="A0A9W8N6T6"/>
<dbReference type="Proteomes" id="UP001148614">
    <property type="component" value="Unassembled WGS sequence"/>
</dbReference>
<evidence type="ECO:0000256" key="5">
    <source>
        <dbReference type="ARBA" id="ARBA00023242"/>
    </source>
</evidence>
<evidence type="ECO:0000313" key="8">
    <source>
        <dbReference type="EMBL" id="KAJ3560206.1"/>
    </source>
</evidence>
<evidence type="ECO:0000256" key="1">
    <source>
        <dbReference type="ARBA" id="ARBA00004123"/>
    </source>
</evidence>
<name>A0A9W8N6T6_9PEZI</name>
<evidence type="ECO:0000256" key="2">
    <source>
        <dbReference type="ARBA" id="ARBA00022723"/>
    </source>
</evidence>